<dbReference type="AlphaFoldDB" id="A0A851HCV6"/>
<comment type="caution">
    <text evidence="9">Lacks conserved residue(s) required for the propagation of feature annotation.</text>
</comment>
<dbReference type="Pfam" id="PF00580">
    <property type="entry name" value="UvrD-helicase"/>
    <property type="match status" value="1"/>
</dbReference>
<protein>
    <recommendedName>
        <fullName evidence="7">DNA 3'-5' helicase</fullName>
        <ecNumber evidence="7">5.6.2.4</ecNumber>
    </recommendedName>
</protein>
<keyword evidence="3 9" id="KW-0347">Helicase</keyword>
<evidence type="ECO:0000256" key="8">
    <source>
        <dbReference type="ARBA" id="ARBA00048988"/>
    </source>
</evidence>
<dbReference type="GO" id="GO:0000725">
    <property type="term" value="P:recombinational repair"/>
    <property type="evidence" value="ECO:0007669"/>
    <property type="project" value="TreeGrafter"/>
</dbReference>
<evidence type="ECO:0000256" key="7">
    <source>
        <dbReference type="ARBA" id="ARBA00034808"/>
    </source>
</evidence>
<reference evidence="11 12" key="1">
    <citation type="submission" date="2020-06" db="EMBL/GenBank/DDBJ databases">
        <title>Draft genome sequence of Candidatus Phytoplasma pruni (X-disease group, subgroup 16SrIII-B) strain ChTDIII from Argentina.</title>
        <authorList>
            <person name="Fernandez F.D."/>
            <person name="Zuebert C."/>
            <person name="Huettel B."/>
            <person name="Kube M."/>
            <person name="Conci L.R."/>
        </authorList>
    </citation>
    <scope>NUCLEOTIDE SEQUENCE [LARGE SCALE GENOMIC DNA]</scope>
    <source>
        <strain evidence="11 12">ChTDIII</strain>
    </source>
</reference>
<dbReference type="GO" id="GO:0005524">
    <property type="term" value="F:ATP binding"/>
    <property type="evidence" value="ECO:0007669"/>
    <property type="project" value="UniProtKB-UniRule"/>
</dbReference>
<keyword evidence="1 9" id="KW-0547">Nucleotide-binding</keyword>
<dbReference type="Proteomes" id="UP000568109">
    <property type="component" value="Unassembled WGS sequence"/>
</dbReference>
<evidence type="ECO:0000256" key="4">
    <source>
        <dbReference type="ARBA" id="ARBA00022840"/>
    </source>
</evidence>
<dbReference type="InterPro" id="IPR014016">
    <property type="entry name" value="UvrD-like_ATP-bd"/>
</dbReference>
<evidence type="ECO:0000256" key="3">
    <source>
        <dbReference type="ARBA" id="ARBA00022806"/>
    </source>
</evidence>
<dbReference type="PROSITE" id="PS51198">
    <property type="entry name" value="UVRD_HELICASE_ATP_BIND"/>
    <property type="match status" value="1"/>
</dbReference>
<dbReference type="GO" id="GO:0016787">
    <property type="term" value="F:hydrolase activity"/>
    <property type="evidence" value="ECO:0007669"/>
    <property type="project" value="UniProtKB-UniRule"/>
</dbReference>
<dbReference type="Gene3D" id="3.40.50.300">
    <property type="entry name" value="P-loop containing nucleotide triphosphate hydrolases"/>
    <property type="match status" value="2"/>
</dbReference>
<keyword evidence="2 9" id="KW-0378">Hydrolase</keyword>
<dbReference type="CDD" id="cd18807">
    <property type="entry name" value="SF1_C_UvrD"/>
    <property type="match status" value="1"/>
</dbReference>
<dbReference type="PANTHER" id="PTHR11070:SF2">
    <property type="entry name" value="ATP-DEPENDENT DNA HELICASE SRS2"/>
    <property type="match status" value="1"/>
</dbReference>
<comment type="caution">
    <text evidence="11">The sequence shown here is derived from an EMBL/GenBank/DDBJ whole genome shotgun (WGS) entry which is preliminary data.</text>
</comment>
<dbReference type="SUPFAM" id="SSF52540">
    <property type="entry name" value="P-loop containing nucleoside triphosphate hydrolases"/>
    <property type="match status" value="1"/>
</dbReference>
<dbReference type="Pfam" id="PF13361">
    <property type="entry name" value="UvrD_C"/>
    <property type="match status" value="2"/>
</dbReference>
<dbReference type="InterPro" id="IPR000212">
    <property type="entry name" value="DNA_helicase_UvrD/REP"/>
</dbReference>
<evidence type="ECO:0000259" key="10">
    <source>
        <dbReference type="PROSITE" id="PS51198"/>
    </source>
</evidence>
<evidence type="ECO:0000313" key="12">
    <source>
        <dbReference type="Proteomes" id="UP000568109"/>
    </source>
</evidence>
<accession>A0A851HCV6</accession>
<organism evidence="11 12">
    <name type="scientific">Candidatus Phytoplasma pruni</name>
    <dbReference type="NCBI Taxonomy" id="479893"/>
    <lineage>
        <taxon>Bacteria</taxon>
        <taxon>Bacillati</taxon>
        <taxon>Mycoplasmatota</taxon>
        <taxon>Mollicutes</taxon>
        <taxon>Acholeplasmatales</taxon>
        <taxon>Acholeplasmataceae</taxon>
        <taxon>Candidatus Phytoplasma</taxon>
        <taxon>16SrIII (X-disease group)</taxon>
    </lineage>
</organism>
<dbReference type="InterPro" id="IPR014017">
    <property type="entry name" value="DNA_helicase_UvrD-like_C"/>
</dbReference>
<name>A0A851HCV6_9MOLU</name>
<evidence type="ECO:0000256" key="2">
    <source>
        <dbReference type="ARBA" id="ARBA00022801"/>
    </source>
</evidence>
<dbReference type="InterPro" id="IPR027417">
    <property type="entry name" value="P-loop_NTPase"/>
</dbReference>
<evidence type="ECO:0000256" key="1">
    <source>
        <dbReference type="ARBA" id="ARBA00022741"/>
    </source>
</evidence>
<comment type="catalytic activity">
    <reaction evidence="6">
        <text>Couples ATP hydrolysis with the unwinding of duplex DNA by translocating in the 3'-5' direction.</text>
        <dbReference type="EC" id="5.6.2.4"/>
    </reaction>
</comment>
<gene>
    <name evidence="11" type="ORF">HR065_01850</name>
</gene>
<proteinExistence type="predicted"/>
<dbReference type="GO" id="GO:0003677">
    <property type="term" value="F:DNA binding"/>
    <property type="evidence" value="ECO:0007669"/>
    <property type="project" value="InterPro"/>
</dbReference>
<dbReference type="GO" id="GO:0043138">
    <property type="term" value="F:3'-5' DNA helicase activity"/>
    <property type="evidence" value="ECO:0007669"/>
    <property type="project" value="UniProtKB-EC"/>
</dbReference>
<dbReference type="PANTHER" id="PTHR11070">
    <property type="entry name" value="UVRD / RECB / PCRA DNA HELICASE FAMILY MEMBER"/>
    <property type="match status" value="1"/>
</dbReference>
<keyword evidence="4 9" id="KW-0067">ATP-binding</keyword>
<evidence type="ECO:0000256" key="6">
    <source>
        <dbReference type="ARBA" id="ARBA00034617"/>
    </source>
</evidence>
<feature type="domain" description="UvrD-like helicase ATP-binding" evidence="10">
    <location>
        <begin position="1"/>
        <end position="99"/>
    </location>
</feature>
<comment type="catalytic activity">
    <reaction evidence="8">
        <text>ATP + H2O = ADP + phosphate + H(+)</text>
        <dbReference type="Rhea" id="RHEA:13065"/>
        <dbReference type="ChEBI" id="CHEBI:15377"/>
        <dbReference type="ChEBI" id="CHEBI:15378"/>
        <dbReference type="ChEBI" id="CHEBI:30616"/>
        <dbReference type="ChEBI" id="CHEBI:43474"/>
        <dbReference type="ChEBI" id="CHEBI:456216"/>
        <dbReference type="EC" id="5.6.2.4"/>
    </reaction>
</comment>
<evidence type="ECO:0000313" key="11">
    <source>
        <dbReference type="EMBL" id="NWN45818.1"/>
    </source>
</evidence>
<keyword evidence="5" id="KW-0413">Isomerase</keyword>
<evidence type="ECO:0000256" key="9">
    <source>
        <dbReference type="PROSITE-ProRule" id="PRU00560"/>
    </source>
</evidence>
<dbReference type="EMBL" id="JABUOH010000047">
    <property type="protein sequence ID" value="NWN45818.1"/>
    <property type="molecule type" value="Genomic_DNA"/>
</dbReference>
<keyword evidence="12" id="KW-1185">Reference proteome</keyword>
<sequence>MDYDDLIIYAYELLTKFNHLNLNQVHNYKQIFIDESQDINYYQYKIIQFLTRQNNTLFMVGDPNQNIYSFRGADNKYVSQLVREFNMETKKLSLNYRSVQPILNLANNLINHNYIPQFKDHFKLKSTFQDQDALITRQNFPSNHYENLYLLNQIQHLIKNGYSYEDIAIFARNKALMESLQFFLSQNNVPFSSKNELDKVRLSTIHSSKGLEYKTVFIIGFENEIFKDNFFNTPDKIPNERRLMYVALTRAKIQLHLLSVDKRLIHGINTPLTPLDFWQEMKPSTLLNNDLKYQLNDEIKQQFKTLLEKEYQAGRDDIEFGKEFKKTFEAYFNYKINSFNLYHQNKKDDFFKKNIDQNLLYLKTKDFKKNAIGKTFSFPVFQNLMAHQNLRNKKTKDKRKILIKVCLNSSYESLKIELTDAYIEEHYDTLKKELTKHLQQITRDQIINFFEDVIFNPFFSLYGKILDTQKTEYIINFFVKSLKIKTLTKAAFFSYFEDIKIKALKKLYKELVYYLGFSATMEKVFLPSKHSLTYQNDLNEKRRNNKRNLKNSRENAKHKAIFNFVNQPLISFLTLTLPLNNADGSISLETKNIDIMHHLFKFFIKDLRKHYKNYLLFKGKTTNDIKKLLSSFKYFSAFQLTEKNSVWHSHTMFDIDLLKIFGKTHFMYSQVNKQGRLLNSEFDKKPGFITHKAYYISQHDIFKKKKSKYIKPFKESLLRPLIIPSVFKIWSDVVHKHLPLLKKLNPLAQNLQVFYKDDFKIKAFLKNKTFKDKIEKQQYQELYYNKALTFKMEIKEAVQSFSLIKSDIATIIADYVSKYEAGIKNKDDLEKMLKMKEDNLLGRHFFVFSRSCKNPIVKKILALAPFDLHIENMHLINFYYTSVLNFDKSNFLNLMQINHILKHNKIKPLKSLSIPSKSLTYYEKHKPRLLKKYFQDQGNNALMYGIFYYSDKKDLTLKHKKTLQSQNRMQKVFNLTKIKQHKPFVNNLDKQMRFLDINNYYNLFPQKINNSLSY</sequence>
<dbReference type="EC" id="5.6.2.4" evidence="7"/>
<evidence type="ECO:0000256" key="5">
    <source>
        <dbReference type="ARBA" id="ARBA00023235"/>
    </source>
</evidence>